<dbReference type="Gene3D" id="3.40.1800.10">
    <property type="entry name" value="His-Me finger endonucleases"/>
    <property type="match status" value="1"/>
</dbReference>
<organism evidence="2 3">
    <name type="scientific">Nocardioides silvaticus</name>
    <dbReference type="NCBI Taxonomy" id="2201891"/>
    <lineage>
        <taxon>Bacteria</taxon>
        <taxon>Bacillati</taxon>
        <taxon>Actinomycetota</taxon>
        <taxon>Actinomycetes</taxon>
        <taxon>Propionibacteriales</taxon>
        <taxon>Nocardioidaceae</taxon>
        <taxon>Nocardioides</taxon>
    </lineage>
</organism>
<feature type="compositionally biased region" description="Basic residues" evidence="1">
    <location>
        <begin position="114"/>
        <end position="125"/>
    </location>
</feature>
<dbReference type="GO" id="GO:0004519">
    <property type="term" value="F:endonuclease activity"/>
    <property type="evidence" value="ECO:0007669"/>
    <property type="project" value="UniProtKB-KW"/>
</dbReference>
<proteinExistence type="predicted"/>
<name>A0A316TCM1_9ACTN</name>
<keyword evidence="2" id="KW-0255">Endonuclease</keyword>
<protein>
    <submittedName>
        <fullName evidence="2">HNH endonuclease</fullName>
    </submittedName>
</protein>
<dbReference type="OrthoDB" id="2085958at2"/>
<keyword evidence="2" id="KW-0540">Nuclease</keyword>
<dbReference type="EMBL" id="QGDD01000006">
    <property type="protein sequence ID" value="PWN02160.1"/>
    <property type="molecule type" value="Genomic_DNA"/>
</dbReference>
<dbReference type="RefSeq" id="WP_109694647.1">
    <property type="nucleotide sequence ID" value="NZ_QGDD01000006.1"/>
</dbReference>
<dbReference type="AlphaFoldDB" id="A0A316TCM1"/>
<dbReference type="Proteomes" id="UP000245507">
    <property type="component" value="Unassembled WGS sequence"/>
</dbReference>
<comment type="caution">
    <text evidence="2">The sequence shown here is derived from an EMBL/GenBank/DDBJ whole genome shotgun (WGS) entry which is preliminary data.</text>
</comment>
<keyword evidence="3" id="KW-1185">Reference proteome</keyword>
<evidence type="ECO:0000256" key="1">
    <source>
        <dbReference type="SAM" id="MobiDB-lite"/>
    </source>
</evidence>
<evidence type="ECO:0000313" key="3">
    <source>
        <dbReference type="Proteomes" id="UP000245507"/>
    </source>
</evidence>
<feature type="region of interest" description="Disordered" evidence="1">
    <location>
        <begin position="114"/>
        <end position="134"/>
    </location>
</feature>
<accession>A0A316TCM1</accession>
<sequence length="134" mass="15187">MKQCRGCGRELTKRSQKVYCSVDCQHSSTRAGRTAEWLKSGVASVGSKAAHYVRRHLLDEQDGCCAICGIVEEWNGQPLVLIPDHIDADASNNRRENLRMICPNCDSQLPTYKSRNRGKGRHFRRERYASGQSY</sequence>
<gene>
    <name evidence="2" type="ORF">DJ010_13605</name>
</gene>
<dbReference type="InterPro" id="IPR038563">
    <property type="entry name" value="Endonuclease_7_sf"/>
</dbReference>
<reference evidence="2 3" key="1">
    <citation type="submission" date="2018-05" db="EMBL/GenBank/DDBJ databases">
        <title>Nocardioides silvaticus genome.</title>
        <authorList>
            <person name="Li C."/>
            <person name="Wang G."/>
        </authorList>
    </citation>
    <scope>NUCLEOTIDE SEQUENCE [LARGE SCALE GENOMIC DNA]</scope>
    <source>
        <strain evidence="2 3">CCTCC AB 2018079</strain>
    </source>
</reference>
<keyword evidence="2" id="KW-0378">Hydrolase</keyword>
<evidence type="ECO:0000313" key="2">
    <source>
        <dbReference type="EMBL" id="PWN02160.1"/>
    </source>
</evidence>